<dbReference type="PANTHER" id="PTHR43540:SF1">
    <property type="entry name" value="ISOCHORISMATASE HYDROLASE"/>
    <property type="match status" value="1"/>
</dbReference>
<organism evidence="3 4">
    <name type="scientific">Methylobacterium nonmethylotrophicum</name>
    <dbReference type="NCBI Taxonomy" id="1141884"/>
    <lineage>
        <taxon>Bacteria</taxon>
        <taxon>Pseudomonadati</taxon>
        <taxon>Pseudomonadota</taxon>
        <taxon>Alphaproteobacteria</taxon>
        <taxon>Hyphomicrobiales</taxon>
        <taxon>Methylobacteriaceae</taxon>
        <taxon>Methylobacterium</taxon>
    </lineage>
</organism>
<dbReference type="SUPFAM" id="SSF52499">
    <property type="entry name" value="Isochorismatase-like hydrolases"/>
    <property type="match status" value="1"/>
</dbReference>
<dbReference type="InterPro" id="IPR000868">
    <property type="entry name" value="Isochorismatase-like_dom"/>
</dbReference>
<sequence>MTETRENSYTGVFDGSVGFGKKPAVIVIDLIRAYTTPGEAFFAEGVVSAVRESVELLDACRQVGIPVIYTKVLYHPGGADGGLFVRKVPALRKLVAGEPMAEIDPLIPPAPDDLVITKNYPSCFFGTTLASTLFGLGVDTTILIGCSTSGCVRATAIDAIQYGFRVIVPRECVGDRHDGPHDANLFDINAKYGDVLAKAEVIDLVRALAASPARAA</sequence>
<evidence type="ECO:0000256" key="1">
    <source>
        <dbReference type="ARBA" id="ARBA00022801"/>
    </source>
</evidence>
<accession>A0A4Z0NJN6</accession>
<dbReference type="InterPro" id="IPR036380">
    <property type="entry name" value="Isochorismatase-like_sf"/>
</dbReference>
<gene>
    <name evidence="3" type="ORF">EU555_24410</name>
</gene>
<dbReference type="AlphaFoldDB" id="A0A4Z0NJN6"/>
<proteinExistence type="predicted"/>
<dbReference type="Proteomes" id="UP000297535">
    <property type="component" value="Unassembled WGS sequence"/>
</dbReference>
<keyword evidence="4" id="KW-1185">Reference proteome</keyword>
<keyword evidence="1" id="KW-0378">Hydrolase</keyword>
<evidence type="ECO:0000313" key="3">
    <source>
        <dbReference type="EMBL" id="TGD96352.1"/>
    </source>
</evidence>
<reference evidence="3 4" key="1">
    <citation type="submission" date="2019-04" db="EMBL/GenBank/DDBJ databases">
        <authorList>
            <person name="Feng G."/>
            <person name="Zhu H."/>
        </authorList>
    </citation>
    <scope>NUCLEOTIDE SEQUENCE [LARGE SCALE GENOMIC DNA]</scope>
    <source>
        <strain evidence="3 4">6HR-1</strain>
    </source>
</reference>
<dbReference type="OrthoDB" id="7500697at2"/>
<dbReference type="Gene3D" id="3.40.50.850">
    <property type="entry name" value="Isochorismatase-like"/>
    <property type="match status" value="1"/>
</dbReference>
<protein>
    <submittedName>
        <fullName evidence="3">Isochorismatase family protein</fullName>
    </submittedName>
</protein>
<dbReference type="Pfam" id="PF00857">
    <property type="entry name" value="Isochorismatase"/>
    <property type="match status" value="1"/>
</dbReference>
<dbReference type="EMBL" id="SRLB01000020">
    <property type="protein sequence ID" value="TGD96352.1"/>
    <property type="molecule type" value="Genomic_DNA"/>
</dbReference>
<dbReference type="PANTHER" id="PTHR43540">
    <property type="entry name" value="PEROXYUREIDOACRYLATE/UREIDOACRYLATE AMIDOHYDROLASE-RELATED"/>
    <property type="match status" value="1"/>
</dbReference>
<name>A0A4Z0NJN6_9HYPH</name>
<evidence type="ECO:0000313" key="4">
    <source>
        <dbReference type="Proteomes" id="UP000297535"/>
    </source>
</evidence>
<dbReference type="InterPro" id="IPR050272">
    <property type="entry name" value="Isochorismatase-like_hydrls"/>
</dbReference>
<evidence type="ECO:0000259" key="2">
    <source>
        <dbReference type="Pfam" id="PF00857"/>
    </source>
</evidence>
<feature type="domain" description="Isochorismatase-like" evidence="2">
    <location>
        <begin position="24"/>
        <end position="198"/>
    </location>
</feature>
<comment type="caution">
    <text evidence="3">The sequence shown here is derived from an EMBL/GenBank/DDBJ whole genome shotgun (WGS) entry which is preliminary data.</text>
</comment>
<dbReference type="GO" id="GO:0016787">
    <property type="term" value="F:hydrolase activity"/>
    <property type="evidence" value="ECO:0007669"/>
    <property type="project" value="UniProtKB-KW"/>
</dbReference>